<dbReference type="EMBL" id="BMAQ01000003">
    <property type="protein sequence ID" value="GFR37096.1"/>
    <property type="molecule type" value="Genomic_DNA"/>
</dbReference>
<reference evidence="1" key="2">
    <citation type="journal article" date="2021" name="Data Brief">
        <title>Draft genome sequence data of the facultative, thermophilic, xylanolytic bacterium Paenibacillus sp. strain DA-C8.</title>
        <authorList>
            <person name="Chhe C."/>
            <person name="Uke A."/>
            <person name="Baramee S."/>
            <person name="Ungkulpasvich U."/>
            <person name="Tachaapaikoon C."/>
            <person name="Pason P."/>
            <person name="Waeonukul R."/>
            <person name="Ratanakhanokchai K."/>
            <person name="Kosugi A."/>
        </authorList>
    </citation>
    <scope>NUCLEOTIDE SEQUENCE</scope>
    <source>
        <strain evidence="1">DA-C8</strain>
    </source>
</reference>
<dbReference type="Proteomes" id="UP000654993">
    <property type="component" value="Unassembled WGS sequence"/>
</dbReference>
<sequence>MTAQAAAITPKRSSLSAAVKLYAGSVKEAIAVRATMITMIGLTIPARTAASPITWRPTIPMV</sequence>
<reference evidence="1" key="1">
    <citation type="submission" date="2020-08" db="EMBL/GenBank/DDBJ databases">
        <authorList>
            <person name="Uke A."/>
            <person name="Chhe C."/>
            <person name="Baramee S."/>
            <person name="Kosugi A."/>
        </authorList>
    </citation>
    <scope>NUCLEOTIDE SEQUENCE</scope>
    <source>
        <strain evidence="1">DA-C8</strain>
    </source>
</reference>
<dbReference type="AlphaFoldDB" id="A0A916QEM4"/>
<organism evidence="1 2">
    <name type="scientific">Insulibacter thermoxylanivorax</name>
    <dbReference type="NCBI Taxonomy" id="2749268"/>
    <lineage>
        <taxon>Bacteria</taxon>
        <taxon>Bacillati</taxon>
        <taxon>Bacillota</taxon>
        <taxon>Bacilli</taxon>
        <taxon>Bacillales</taxon>
        <taxon>Paenibacillaceae</taxon>
        <taxon>Insulibacter</taxon>
    </lineage>
</organism>
<keyword evidence="2" id="KW-1185">Reference proteome</keyword>
<gene>
    <name evidence="1" type="ORF">PRECH8_03920</name>
</gene>
<comment type="caution">
    <text evidence="1">The sequence shown here is derived from an EMBL/GenBank/DDBJ whole genome shotgun (WGS) entry which is preliminary data.</text>
</comment>
<evidence type="ECO:0000313" key="2">
    <source>
        <dbReference type="Proteomes" id="UP000654993"/>
    </source>
</evidence>
<accession>A0A916QEM4</accession>
<proteinExistence type="predicted"/>
<protein>
    <submittedName>
        <fullName evidence="1">Uncharacterized protein</fullName>
    </submittedName>
</protein>
<name>A0A916QEM4_9BACL</name>
<evidence type="ECO:0000313" key="1">
    <source>
        <dbReference type="EMBL" id="GFR37096.1"/>
    </source>
</evidence>